<gene>
    <name evidence="9" type="ORF">HJ583_012375</name>
</gene>
<dbReference type="InterPro" id="IPR022764">
    <property type="entry name" value="Peptidase_S54_rhomboid_dom"/>
</dbReference>
<dbReference type="InterPro" id="IPR035952">
    <property type="entry name" value="Rhomboid-like_sf"/>
</dbReference>
<evidence type="ECO:0000256" key="1">
    <source>
        <dbReference type="ARBA" id="ARBA00004141"/>
    </source>
</evidence>
<feature type="transmembrane region" description="Helical" evidence="7">
    <location>
        <begin position="15"/>
        <end position="33"/>
    </location>
</feature>
<proteinExistence type="inferred from homology"/>
<comment type="similarity">
    <text evidence="2">Belongs to the peptidase S54 family.</text>
</comment>
<dbReference type="EMBL" id="JABCSC020000003">
    <property type="protein sequence ID" value="NSL55826.1"/>
    <property type="molecule type" value="Genomic_DNA"/>
</dbReference>
<comment type="subcellular location">
    <subcellularLocation>
        <location evidence="1">Membrane</location>
        <topology evidence="1">Multi-pass membrane protein</topology>
    </subcellularLocation>
</comment>
<evidence type="ECO:0000256" key="7">
    <source>
        <dbReference type="SAM" id="Phobius"/>
    </source>
</evidence>
<dbReference type="Pfam" id="PF01694">
    <property type="entry name" value="Rhomboid"/>
    <property type="match status" value="1"/>
</dbReference>
<sequence>MFMMPWIARLTRSRLPLGVILLVLINLFVFFALQSRDEKRYELMVDYYAGSVLPNIELPAFEAHLRKEGEGKKLKRLEAMKQAKALFPALRMMEADDKFMRALHAGEVVTDAHLQYEDWLRARHQFEAMQARLFTERFSFDGEHPKWYTAITHQFLHGDLGHITGNLVVLILIAPAVEALLGTVPFLVVYLLGGLGAVGMHWLLMSGAAGSLVGASGAISAVMGAFAVLLGMRRIPFFYFVFFYFDVVKAPALLALPLWLANEAIQFVWFSGSSNVAYGAHFGGLLAGALLVLPLRRAALARLQAADEEGSDEETADGKPAPRPAAELAVLEARRLMAAQRFDDARRAYARVAREAGSRVDLLRESLNVARLAPASAEYHAIVASALASKGQDAASQTLVRECFTEYLKQAKPRPQLAPELIAVLIERFAESRSLPELERCARLLQASAPAHPGLDVILARCVQVLRAGGALQPAMEIAQLRSAKPM</sequence>
<dbReference type="PANTHER" id="PTHR43731">
    <property type="entry name" value="RHOMBOID PROTEASE"/>
    <property type="match status" value="1"/>
</dbReference>
<keyword evidence="6 7" id="KW-0472">Membrane</keyword>
<protein>
    <submittedName>
        <fullName evidence="9">Rhomboid family intramembrane serine protease</fullName>
    </submittedName>
</protein>
<keyword evidence="10" id="KW-1185">Reference proteome</keyword>
<name>A0ABX2INE8_9RHOO</name>
<comment type="caution">
    <text evidence="9">The sequence shown here is derived from an EMBL/GenBank/DDBJ whole genome shotgun (WGS) entry which is preliminary data.</text>
</comment>
<accession>A0ABX2INE8</accession>
<evidence type="ECO:0000313" key="9">
    <source>
        <dbReference type="EMBL" id="NSL55826.1"/>
    </source>
</evidence>
<dbReference type="RefSeq" id="WP_170022216.1">
    <property type="nucleotide sequence ID" value="NZ_JABCSC020000003.1"/>
</dbReference>
<dbReference type="PANTHER" id="PTHR43731:SF14">
    <property type="entry name" value="PRESENILIN-ASSOCIATED RHOMBOID-LIKE PROTEIN, MITOCHONDRIAL"/>
    <property type="match status" value="1"/>
</dbReference>
<feature type="transmembrane region" description="Helical" evidence="7">
    <location>
        <begin position="276"/>
        <end position="295"/>
    </location>
</feature>
<evidence type="ECO:0000256" key="6">
    <source>
        <dbReference type="ARBA" id="ARBA00023136"/>
    </source>
</evidence>
<evidence type="ECO:0000256" key="2">
    <source>
        <dbReference type="ARBA" id="ARBA00009045"/>
    </source>
</evidence>
<reference evidence="9 10" key="1">
    <citation type="submission" date="2020-06" db="EMBL/GenBank/DDBJ databases">
        <title>Draft genome of Uliginosibacterium sp. IMCC34675.</title>
        <authorList>
            <person name="Song J."/>
        </authorList>
    </citation>
    <scope>NUCLEOTIDE SEQUENCE [LARGE SCALE GENOMIC DNA]</scope>
    <source>
        <strain evidence="9 10">IMCC34675</strain>
    </source>
</reference>
<dbReference type="Gene3D" id="1.20.1540.10">
    <property type="entry name" value="Rhomboid-like"/>
    <property type="match status" value="1"/>
</dbReference>
<dbReference type="Proteomes" id="UP000778523">
    <property type="component" value="Unassembled WGS sequence"/>
</dbReference>
<evidence type="ECO:0000256" key="5">
    <source>
        <dbReference type="ARBA" id="ARBA00022989"/>
    </source>
</evidence>
<feature type="transmembrane region" description="Helical" evidence="7">
    <location>
        <begin position="167"/>
        <end position="192"/>
    </location>
</feature>
<evidence type="ECO:0000256" key="4">
    <source>
        <dbReference type="ARBA" id="ARBA00022801"/>
    </source>
</evidence>
<dbReference type="InterPro" id="IPR050925">
    <property type="entry name" value="Rhomboid_protease_S54"/>
</dbReference>
<evidence type="ECO:0000259" key="8">
    <source>
        <dbReference type="Pfam" id="PF01694"/>
    </source>
</evidence>
<evidence type="ECO:0000313" key="10">
    <source>
        <dbReference type="Proteomes" id="UP000778523"/>
    </source>
</evidence>
<keyword evidence="4" id="KW-0378">Hydrolase</keyword>
<dbReference type="GO" id="GO:0008233">
    <property type="term" value="F:peptidase activity"/>
    <property type="evidence" value="ECO:0007669"/>
    <property type="project" value="UniProtKB-KW"/>
</dbReference>
<feature type="domain" description="Peptidase S54 rhomboid" evidence="8">
    <location>
        <begin position="146"/>
        <end position="296"/>
    </location>
</feature>
<keyword evidence="9" id="KW-0645">Protease</keyword>
<dbReference type="SUPFAM" id="SSF144091">
    <property type="entry name" value="Rhomboid-like"/>
    <property type="match status" value="1"/>
</dbReference>
<keyword evidence="3 7" id="KW-0812">Transmembrane</keyword>
<feature type="transmembrane region" description="Helical" evidence="7">
    <location>
        <begin position="237"/>
        <end position="256"/>
    </location>
</feature>
<evidence type="ECO:0000256" key="3">
    <source>
        <dbReference type="ARBA" id="ARBA00022692"/>
    </source>
</evidence>
<dbReference type="GO" id="GO:0006508">
    <property type="term" value="P:proteolysis"/>
    <property type="evidence" value="ECO:0007669"/>
    <property type="project" value="UniProtKB-KW"/>
</dbReference>
<keyword evidence="5 7" id="KW-1133">Transmembrane helix</keyword>
<organism evidence="9 10">
    <name type="scientific">Uliginosibacterium aquaticum</name>
    <dbReference type="NCBI Taxonomy" id="2731212"/>
    <lineage>
        <taxon>Bacteria</taxon>
        <taxon>Pseudomonadati</taxon>
        <taxon>Pseudomonadota</taxon>
        <taxon>Betaproteobacteria</taxon>
        <taxon>Rhodocyclales</taxon>
        <taxon>Zoogloeaceae</taxon>
        <taxon>Uliginosibacterium</taxon>
    </lineage>
</organism>
<feature type="transmembrane region" description="Helical" evidence="7">
    <location>
        <begin position="204"/>
        <end position="230"/>
    </location>
</feature>